<evidence type="ECO:0000313" key="9">
    <source>
        <dbReference type="EMBL" id="MDR4308171.1"/>
    </source>
</evidence>
<sequence>MAPQRARSERIYDFIGVGVGPFNLGLACLTAPIAELDGLFLDQNERFDWHPGMMLEDATLQTPFMGDLVTLADPTNPYSFLNYVKSQGRIYAFYIREDFFLMRKEFNEYCRWAADQLPNVQFGRSVDQIEYDVAGRVYRVATRCVRTGAVEQKLARRLVLGVGSVPSLPACCRPHAEHMTHSSQYLARKDELMKKRAIAVVGSGQSAAEIFYDLLNGIDAHGYRLDWVTRSPRFFPLELTKLTLEMTSPDYADYFHRLPAPKRDRLISAQKNLYKGVNSSLINDIYDTLYAKSLSGPLDVALHTNAELRECARDPASGRFTLSLRQLEQDVDFRIETDAVVLGTGYAYRIPAFLKPIRDRIRWDESGRYAVRRNYSVDVEGGGIFVQNAELHTHGFVAPDLGMAAYRNAWIIREMLGREVYPIEKRVAFQSFSAPREEAQPKEEHAAAGERSA</sequence>
<keyword evidence="5" id="KW-0274">FAD</keyword>
<accession>A0ABU1DJ67</accession>
<dbReference type="InterPro" id="IPR025700">
    <property type="entry name" value="Lys/Orn_oxygenase"/>
</dbReference>
<dbReference type="PANTHER" id="PTHR42802:SF1">
    <property type="entry name" value="L-ORNITHINE N(5)-MONOOXYGENASE"/>
    <property type="match status" value="1"/>
</dbReference>
<dbReference type="Proteomes" id="UP001181622">
    <property type="component" value="Unassembled WGS sequence"/>
</dbReference>
<dbReference type="Gene3D" id="3.50.50.60">
    <property type="entry name" value="FAD/NAD(P)-binding domain"/>
    <property type="match status" value="1"/>
</dbReference>
<keyword evidence="4" id="KW-0285">Flavoprotein</keyword>
<comment type="similarity">
    <text evidence="3">Belongs to the lysine N(6)-hydroxylase/L-ornithine N(5)-oxygenase family.</text>
</comment>
<evidence type="ECO:0000313" key="10">
    <source>
        <dbReference type="Proteomes" id="UP001181622"/>
    </source>
</evidence>
<dbReference type="PANTHER" id="PTHR42802">
    <property type="entry name" value="MONOOXYGENASE"/>
    <property type="match status" value="1"/>
</dbReference>
<evidence type="ECO:0000256" key="6">
    <source>
        <dbReference type="ARBA" id="ARBA00022857"/>
    </source>
</evidence>
<protein>
    <submittedName>
        <fullName evidence="9">Lysine N(6)-hydroxylase/L-ornithine N(5)-oxygenase family protein</fullName>
    </submittedName>
</protein>
<evidence type="ECO:0000256" key="8">
    <source>
        <dbReference type="SAM" id="MobiDB-lite"/>
    </source>
</evidence>
<evidence type="ECO:0000256" key="7">
    <source>
        <dbReference type="ARBA" id="ARBA00023002"/>
    </source>
</evidence>
<feature type="compositionally biased region" description="Basic and acidic residues" evidence="8">
    <location>
        <begin position="435"/>
        <end position="453"/>
    </location>
</feature>
<organism evidence="9 10">
    <name type="scientific">Chelatococcus sambhunathii</name>
    <dbReference type="NCBI Taxonomy" id="363953"/>
    <lineage>
        <taxon>Bacteria</taxon>
        <taxon>Pseudomonadati</taxon>
        <taxon>Pseudomonadota</taxon>
        <taxon>Alphaproteobacteria</taxon>
        <taxon>Hyphomicrobiales</taxon>
        <taxon>Chelatococcaceae</taxon>
        <taxon>Chelatococcus</taxon>
    </lineage>
</organism>
<comment type="cofactor">
    <cofactor evidence="1">
        <name>FAD</name>
        <dbReference type="ChEBI" id="CHEBI:57692"/>
    </cofactor>
</comment>
<proteinExistence type="inferred from homology"/>
<dbReference type="PROSITE" id="PS51257">
    <property type="entry name" value="PROKAR_LIPOPROTEIN"/>
    <property type="match status" value="1"/>
</dbReference>
<comment type="pathway">
    <text evidence="2">Siderophore biosynthesis.</text>
</comment>
<keyword evidence="10" id="KW-1185">Reference proteome</keyword>
<keyword evidence="7" id="KW-0560">Oxidoreductase</keyword>
<feature type="region of interest" description="Disordered" evidence="8">
    <location>
        <begin position="433"/>
        <end position="453"/>
    </location>
</feature>
<dbReference type="Pfam" id="PF13434">
    <property type="entry name" value="Lys_Orn_oxgnase"/>
    <property type="match status" value="1"/>
</dbReference>
<keyword evidence="6" id="KW-0521">NADP</keyword>
<gene>
    <name evidence="9" type="ORF">IHQ68_16245</name>
</gene>
<dbReference type="SUPFAM" id="SSF51905">
    <property type="entry name" value="FAD/NAD(P)-binding domain"/>
    <property type="match status" value="2"/>
</dbReference>
<dbReference type="InterPro" id="IPR036188">
    <property type="entry name" value="FAD/NAD-bd_sf"/>
</dbReference>
<evidence type="ECO:0000256" key="1">
    <source>
        <dbReference type="ARBA" id="ARBA00001974"/>
    </source>
</evidence>
<comment type="caution">
    <text evidence="9">The sequence shown here is derived from an EMBL/GenBank/DDBJ whole genome shotgun (WGS) entry which is preliminary data.</text>
</comment>
<name>A0ABU1DJ67_9HYPH</name>
<evidence type="ECO:0000256" key="3">
    <source>
        <dbReference type="ARBA" id="ARBA00007588"/>
    </source>
</evidence>
<dbReference type="EMBL" id="JADBEO010000042">
    <property type="protein sequence ID" value="MDR4308171.1"/>
    <property type="molecule type" value="Genomic_DNA"/>
</dbReference>
<evidence type="ECO:0000256" key="5">
    <source>
        <dbReference type="ARBA" id="ARBA00022827"/>
    </source>
</evidence>
<reference evidence="9" key="1">
    <citation type="submission" date="2020-10" db="EMBL/GenBank/DDBJ databases">
        <authorList>
            <person name="Abbas A."/>
            <person name="Razzaq R."/>
            <person name="Waqas M."/>
            <person name="Abbas N."/>
            <person name="Nielsen T.K."/>
            <person name="Hansen L.H."/>
            <person name="Hussain S."/>
            <person name="Shahid M."/>
        </authorList>
    </citation>
    <scope>NUCLEOTIDE SEQUENCE</scope>
    <source>
        <strain evidence="9">S14</strain>
    </source>
</reference>
<evidence type="ECO:0000256" key="2">
    <source>
        <dbReference type="ARBA" id="ARBA00004924"/>
    </source>
</evidence>
<evidence type="ECO:0000256" key="4">
    <source>
        <dbReference type="ARBA" id="ARBA00022630"/>
    </source>
</evidence>